<feature type="region of interest" description="Disordered" evidence="4">
    <location>
        <begin position="1739"/>
        <end position="1833"/>
    </location>
</feature>
<feature type="region of interest" description="Disordered" evidence="4">
    <location>
        <begin position="1699"/>
        <end position="1724"/>
    </location>
</feature>
<feature type="region of interest" description="Disordered" evidence="4">
    <location>
        <begin position="2178"/>
        <end position="2199"/>
    </location>
</feature>
<dbReference type="SUPFAM" id="SSF57603">
    <property type="entry name" value="FnI-like domain"/>
    <property type="match status" value="5"/>
</dbReference>
<accession>A0A8X6MAV2</accession>
<sequence>MFLFESRILFAGCYYLSDHYDNGERIDTNEPCLNCTCLNSMLMCYLRICPFVKPVGEECIVEREEGDCCPKIWCPEVIKVKDNSPNTNEKRKQQQPGCYLGDQYYPDGAQLPHDPKRPCEVCYCIRNSTACVMQECELKVDGCFPIYKEGQCCPCRYNCTYEEATPTPPGVTLTELAEGCTLPDGSFVEDGEAVNSTNPCEHCYCMRNEVVCAIQECQAPGDNCRPVPPKPDQCCPDRYECLVNSISPNGFEKPVSLTFSTLFTTSPGTTASVDISGNIKGKITEGSRIKGAPKKEIVDEIPSPIYKPPTQTKTTESPTEESNTKSSAEISSPVYIFADQTTPSEFYEDVLSTELSSEIHSILHIPTDQSKLSESSTEESNTELPIETLSPVNLSLDQTKTNETSIEESSSLLPTVTQRSPTTSVPYSQENSTSEAFSTAVPSHELAEEDKLEFGGDAKNVSSDEYSTPSSARIPTLSVKTSSSDITTPHTELTTITSEITSTLDVKTTLNSHSDAISSDVSTHQHEFSTATPAKDPILDAEATLSSLSPDISADVTAPQIDLSSPTEIKFKETGSSKTNHTKTNYGVDESSFDIVPSTSLSTIVSQEVNAENYSTQRSPGPLYDEITPYVESSSETPKENEATTEKVSHTPPNFVRIKGQKPTVQTTTEVSVKMSSTESSTAHELTLNETSFDDTKVIEETGVKNAQKKEPYQHTKGKRPQIKQKPLLPVGVIPGESKLSGNLPISSTKRRPILVSVPGEGNCHLGKTSYKHGQDVPSTDVCKMSCQCSRGKIYCVEIKCEILHPENFANCQIVQNKSECCPHYECGSEVTKSIETIEVTVVDESTIAPSKDINVPKDTYTSTVTSNITDGTTVTDNSFKVYTTTRAAFETTTVGLTRPSDIDETSHGVTTTETNDLKKYTTSASTTQAPFSIYDTQLGQTTTGYETSTSSGKTEFPTEEKIPDSIHKKESSTEISHLSEAFEVTTEGVTKPSDINETSHGVTTTEANDSKKYVTAANETSHGVTTTETNDLKKYTTSASTTQAPFSIYDTQLGQTTTGYETSTSSGKTEFPNEEKIPDSIHKKEFSTEISHSSEAFETTTVGVTKPSDIDETSHGVTTTETNDSKKYATAASTTQAPFSIYVTQFDQTTTGYETSTSRGKTEFPTEEKIPDPIHKKESSTEISHLSEAFEVTTEGVTKPSDINETSHGVTTTEANDSKKYVTAATFETTTVGVTKPSDIDETSHGVTAGTEISYTTFEEKYPSTLSSVTSVIPDKDASQIITTETPIKISISDSSEADLTDETFSDTDDASTLTTTEADKFLLNSSTTIDVNEETHTTFDDLEVKKITDTSTIAEVTSSLPLTTERLTEDLTTHVIFDGEEIKSPPVSEQTTISGETAKEISTDLIGMTTDKSVTEEVSSEAGINEKIYTVHTNVETGSDHGNDTLIGKETHVESSFISTKAPLTFSLTTEQAGEFKTHETTTIPSHESTFTSSFGETTVKASTDFHSGTSLPDEFSFQTTLQEVSSTQSSKVDSGSTTKYQPDVVKTMVVEGQDVKETSLSTDAEEYFTENKSSGSVTQTTLISKVSTTVLEIGTTPSSDSVNAFIGSETSSPPTVIPTTLTNKNIVDETKAESDEERDVSKYTTEKTTSISGETTSTKYEVTEISSSSPTAVPQTDKGQYSTVVVTADVFFESSQPDSTKEHVTILPSTQTSLQETTSELDAATESSIFHQTEFFSTTPKVPEHSETGYSFPDTTKTPTATEKIDTSSPEQSSKDAGTATETTSLLTETSSKQPATEYPSTSESATDTSVGHEKINYPDENETSLDVNETSHHLEKNTSFIQDSKHQSPENVISTTSSTFITTVDNSVQVSEETKASTIGYDTTEISFVDQKSFTTASVLERVTTATPTSVSQDSISSSVSEEFKHDGAISVSEENVLEHSDDEEGTIEAFTYPPKQTEKPESHIKFEEPHKIPTEKGTEEIATEIDSETTVFQKHSTEALESSTTKTTHDEEFYSTTTESKVPEYSSETDKLESDFTTVSNENIVTTTFYSATSTQPPKSEFVTHVSEIQDTFETSGLDKKPEQVATVKAEDPKVEQEELKLISPSVEKEQSTIVTDVPQTISFGESHSHTSSSIETSTYFSQSSTEFIKHEISTFTTSSPVKESWISTLSDEKDNPDITTNNNNNNEIGGISEFNKTTTSSFRPEDTEHFTIQAEEDPHKTEFASDEVTVSSEITKLNDFEAAGSTEKTSEGDSSSVVPENKVTDVKTTAEFVTTKEDKYTKTDETTKEHDVSSTFNPVYAETEKAHEFSTLPSSSRPEIVTSVPTSSTGSEYDDTLIENVNKHSTSFIEQSEETDESFGGSTVHSLSSKVTSEFELKQTTTISSALLDNEESESSTKEDSNFKFTIVQGIIHTTDALNKKEFSDSSTIVSDPTKKYDASYVTNEYSDDIATGSANVKYTTLPPFSTVSETEEKVDAKTTTEKYEVHVSTISEDSDSKTTTSSPIDFKVTTSVSKEIKTTLSELNSDIKANDMISDSDKTLSTSTVSPDITQNLQQKTETSTYHSDSEISTEKQSSDHITAVTDPIILIKDKTQETFSDVQDHTSDNDVKVTSQQTILVDSEVTETIAPSEIEKVSDDVKYETKSTDSSENIRTQDYGFHKQTYPPEITKKELAESTKDYDSTKLTNIVTTNKALSVSESTTAVFTEHPLLLTKIQDEINTVSSDVHGLKEADANATEKSIRPNIVSVTTSSPIFIPENLLGTSKVSFEEESSSNEDVFETKSPEPDVITEVGSKFPTTLSISTNNNDISDVTEQTFKNEMPDQTSTSFSFEDKETVSVDTELPTAITPQRTDTETASIGSFNSAITQDYGFHKEVYSPPKHETTTQFVELFDTTKSLVSFETSIDDSLAQTTQKIGSDTYSDISTSITDGTHYQSDKESTTDLISTSTTHHITTMSKESTTHHVTTPIDELTSKLTDISTENPLASITHSKHASSTFSTSNTAIDLTTAAPVTVSISDVDEKEIIGKGRPHAETTITSYDASTSAPHVDIFTKDHTETKTAQTEKITEDHDYENNSNIFFHSTMSGETSETDKFVSELNTKKNTEQDYLYTTYITHSPSAENSFKDFTATPHTKLDENYSENSLTEQSPLATPDEDKDAFETISDKNVSITNLEDVTIPTKSSSEYEYLLTTNETNIDAFSAATISELSKPSTKKPQEISVMGSHIEETFVTDIDAVEKNIYNDSVTSTFSPDQTQYISSHTESTIDNTKLPQDISHVDLSTVLDLHTEFSFKDGVSDYRGTTIPDDIGLSTVSQPLVTEQIEQFVSFTHQRNESYDVTESFELKNDTETSFDFSSVTPSVILDVSKTSSVDSVPDIISSTSLPSIDSDAPQSTNSEGNQSEGTEKILDLHAFTITEGSTHSSTPKSISSTTKEIDSWRISEEDKSVTLKPFTHDTYLGITEKQNNLENETANSSDLPSTFSEHSAPFTTIYPPTDISTAISDGITVSATEKDSSLSHKDMLETIASYFPDSSPPSILHETHKPSSTTTSVPVHKHTTAKPEVETQHNFPEDGYCLYENQVFNSAEQIPRKDPCEFCFCFRGDIICLQQSCPPPIRGCYATPIDGFCCPRFHCPVQEMHFNLSTTTTTTADPRMGKYLPPSDQNTGCEIEGNVYRVHQVVRPSSGPCMLCRCELGGIMKCDPRDCQPQAPLLLRLNKDFFRKR</sequence>
<gene>
    <name evidence="6" type="primary">NCL1_43932</name>
    <name evidence="6" type="ORF">TNIN_76851</name>
</gene>
<feature type="region of interest" description="Disordered" evidence="4">
    <location>
        <begin position="2245"/>
        <end position="2268"/>
    </location>
</feature>
<feature type="region of interest" description="Disordered" evidence="4">
    <location>
        <begin position="3388"/>
        <end position="3409"/>
    </location>
</feature>
<feature type="compositionally biased region" description="Basic and acidic residues" evidence="4">
    <location>
        <begin position="2082"/>
        <end position="2116"/>
    </location>
</feature>
<feature type="region of interest" description="Disordered" evidence="4">
    <location>
        <begin position="1633"/>
        <end position="1652"/>
    </location>
</feature>
<keyword evidence="2" id="KW-0964">Secreted</keyword>
<evidence type="ECO:0000256" key="3">
    <source>
        <dbReference type="ARBA" id="ARBA00022729"/>
    </source>
</evidence>
<dbReference type="PANTHER" id="PTHR46698">
    <property type="entry name" value="CROSSVEINLESS 2"/>
    <property type="match status" value="1"/>
</dbReference>
<evidence type="ECO:0000256" key="1">
    <source>
        <dbReference type="ARBA" id="ARBA00004613"/>
    </source>
</evidence>
<comment type="caution">
    <text evidence="6">The sequence shown here is derived from an EMBL/GenBank/DDBJ whole genome shotgun (WGS) entry which is preliminary data.</text>
</comment>
<feature type="region of interest" description="Disordered" evidence="4">
    <location>
        <begin position="1997"/>
        <end position="2038"/>
    </location>
</feature>
<feature type="region of interest" description="Disordered" evidence="4">
    <location>
        <begin position="402"/>
        <end position="487"/>
    </location>
</feature>
<feature type="compositionally biased region" description="Low complexity" evidence="4">
    <location>
        <begin position="1784"/>
        <end position="1795"/>
    </location>
</feature>
<dbReference type="OrthoDB" id="10068079at2759"/>
<feature type="region of interest" description="Disordered" evidence="4">
    <location>
        <begin position="302"/>
        <end position="328"/>
    </location>
</feature>
<organism evidence="6 7">
    <name type="scientific">Trichonephila inaurata madagascariensis</name>
    <dbReference type="NCBI Taxonomy" id="2747483"/>
    <lineage>
        <taxon>Eukaryota</taxon>
        <taxon>Metazoa</taxon>
        <taxon>Ecdysozoa</taxon>
        <taxon>Arthropoda</taxon>
        <taxon>Chelicerata</taxon>
        <taxon>Arachnida</taxon>
        <taxon>Araneae</taxon>
        <taxon>Araneomorphae</taxon>
        <taxon>Entelegynae</taxon>
        <taxon>Araneoidea</taxon>
        <taxon>Nephilidae</taxon>
        <taxon>Trichonephila</taxon>
        <taxon>Trichonephila inaurata</taxon>
    </lineage>
</organism>
<feature type="compositionally biased region" description="Polar residues" evidence="4">
    <location>
        <begin position="1997"/>
        <end position="2011"/>
    </location>
</feature>
<feature type="compositionally biased region" description="Polar residues" evidence="4">
    <location>
        <begin position="2546"/>
        <end position="2570"/>
    </location>
</feature>
<feature type="compositionally biased region" description="Low complexity" evidence="4">
    <location>
        <begin position="1058"/>
        <end position="1070"/>
    </location>
</feature>
<feature type="compositionally biased region" description="Polar residues" evidence="4">
    <location>
        <begin position="460"/>
        <end position="486"/>
    </location>
</feature>
<evidence type="ECO:0000313" key="6">
    <source>
        <dbReference type="EMBL" id="GFS37002.1"/>
    </source>
</evidence>
<dbReference type="InterPro" id="IPR052424">
    <property type="entry name" value="Kielin_Chordin-BMP_Reg"/>
</dbReference>
<feature type="region of interest" description="Disordered" evidence="4">
    <location>
        <begin position="1058"/>
        <end position="1077"/>
    </location>
</feature>
<feature type="compositionally biased region" description="Basic and acidic residues" evidence="4">
    <location>
        <begin position="1633"/>
        <end position="1648"/>
    </location>
</feature>
<feature type="compositionally biased region" description="Polar residues" evidence="4">
    <location>
        <begin position="3397"/>
        <end position="3409"/>
    </location>
</feature>
<comment type="subcellular location">
    <subcellularLocation>
        <location evidence="1">Secreted</location>
    </subcellularLocation>
</comment>
<feature type="compositionally biased region" description="Polar residues" evidence="4">
    <location>
        <begin position="2317"/>
        <end position="2337"/>
    </location>
</feature>
<evidence type="ECO:0000259" key="5">
    <source>
        <dbReference type="PROSITE" id="PS50184"/>
    </source>
</evidence>
<feature type="compositionally biased region" description="Polar residues" evidence="4">
    <location>
        <begin position="994"/>
        <end position="1008"/>
    </location>
</feature>
<dbReference type="InterPro" id="IPR001007">
    <property type="entry name" value="VWF_dom"/>
</dbReference>
<feature type="compositionally biased region" description="Polar residues" evidence="4">
    <location>
        <begin position="309"/>
        <end position="328"/>
    </location>
</feature>
<keyword evidence="7" id="KW-1185">Reference proteome</keyword>
<keyword evidence="3" id="KW-0732">Signal</keyword>
<feature type="region of interest" description="Disordered" evidence="4">
    <location>
        <begin position="1153"/>
        <end position="1180"/>
    </location>
</feature>
<feature type="compositionally biased region" description="Polar residues" evidence="4">
    <location>
        <begin position="1018"/>
        <end position="1028"/>
    </location>
</feature>
<feature type="region of interest" description="Disordered" evidence="4">
    <location>
        <begin position="2078"/>
        <end position="2118"/>
    </location>
</feature>
<feature type="compositionally biased region" description="Polar residues" evidence="4">
    <location>
        <begin position="1756"/>
        <end position="1779"/>
    </location>
</feature>
<feature type="region of interest" description="Disordered" evidence="4">
    <location>
        <begin position="2544"/>
        <end position="2583"/>
    </location>
</feature>
<feature type="compositionally biased region" description="Polar residues" evidence="4">
    <location>
        <begin position="402"/>
        <end position="441"/>
    </location>
</feature>
<protein>
    <recommendedName>
        <fullName evidence="5">VWFC domain-containing protein</fullName>
    </recommendedName>
</protein>
<feature type="region of interest" description="Disordered" evidence="4">
    <location>
        <begin position="3141"/>
        <end position="3163"/>
    </location>
</feature>
<feature type="region of interest" description="Disordered" evidence="4">
    <location>
        <begin position="986"/>
        <end position="1028"/>
    </location>
</feature>
<evidence type="ECO:0000256" key="4">
    <source>
        <dbReference type="SAM" id="MobiDB-lite"/>
    </source>
</evidence>
<feature type="compositionally biased region" description="Polar residues" evidence="4">
    <location>
        <begin position="3147"/>
        <end position="3157"/>
    </location>
</feature>
<feature type="domain" description="VWFC" evidence="5">
    <location>
        <begin position="11"/>
        <end position="75"/>
    </location>
</feature>
<reference evidence="6" key="1">
    <citation type="submission" date="2020-08" db="EMBL/GenBank/DDBJ databases">
        <title>Multicomponent nature underlies the extraordinary mechanical properties of spider dragline silk.</title>
        <authorList>
            <person name="Kono N."/>
            <person name="Nakamura H."/>
            <person name="Mori M."/>
            <person name="Yoshida Y."/>
            <person name="Ohtoshi R."/>
            <person name="Malay A.D."/>
            <person name="Moran D.A.P."/>
            <person name="Tomita M."/>
            <person name="Numata K."/>
            <person name="Arakawa K."/>
        </authorList>
    </citation>
    <scope>NUCLEOTIDE SEQUENCE</scope>
</reference>
<feature type="compositionally biased region" description="Polar residues" evidence="4">
    <location>
        <begin position="1796"/>
        <end position="1813"/>
    </location>
</feature>
<feature type="region of interest" description="Disordered" evidence="4">
    <location>
        <begin position="367"/>
        <end position="386"/>
    </location>
</feature>
<evidence type="ECO:0000256" key="2">
    <source>
        <dbReference type="ARBA" id="ARBA00022525"/>
    </source>
</evidence>
<dbReference type="PANTHER" id="PTHR46698:SF3">
    <property type="entry name" value="TENECTIN ISOFORM 1-RELATED"/>
    <property type="match status" value="1"/>
</dbReference>
<feature type="region of interest" description="Disordered" evidence="4">
    <location>
        <begin position="2311"/>
        <end position="2340"/>
    </location>
</feature>
<dbReference type="SMART" id="SM00214">
    <property type="entry name" value="VWC"/>
    <property type="match status" value="5"/>
</dbReference>
<proteinExistence type="predicted"/>
<dbReference type="Proteomes" id="UP000886998">
    <property type="component" value="Unassembled WGS sequence"/>
</dbReference>
<feature type="compositionally biased region" description="Low complexity" evidence="4">
    <location>
        <begin position="1712"/>
        <end position="1724"/>
    </location>
</feature>
<feature type="compositionally biased region" description="Basic and acidic residues" evidence="4">
    <location>
        <begin position="1161"/>
        <end position="1180"/>
    </location>
</feature>
<dbReference type="GO" id="GO:0005576">
    <property type="term" value="C:extracellular region"/>
    <property type="evidence" value="ECO:0007669"/>
    <property type="project" value="UniProtKB-SubCell"/>
</dbReference>
<dbReference type="EMBL" id="BMAV01024898">
    <property type="protein sequence ID" value="GFS37002.1"/>
    <property type="molecule type" value="Genomic_DNA"/>
</dbReference>
<feature type="compositionally biased region" description="Basic and acidic residues" evidence="4">
    <location>
        <begin position="2571"/>
        <end position="2582"/>
    </location>
</feature>
<name>A0A8X6MAV2_9ARAC</name>
<dbReference type="PROSITE" id="PS50184">
    <property type="entry name" value="VWFC_2"/>
    <property type="match status" value="1"/>
</dbReference>
<evidence type="ECO:0000313" key="7">
    <source>
        <dbReference type="Proteomes" id="UP000886998"/>
    </source>
</evidence>